<sequence length="1084" mass="117351">MIKSVLEFGLTRSAIIVLGLVVFCAAGLIAFSKLNIEAYPNPAPVILEITAQAAGLSAEEMEKYYTIPMEVGLYPTPGVVNIRSTSFYGLSFVRVTFRYGVDYYFALTQASISLQQNVTLPGNLVPTIQQSSLVGEIYRYQLVGPPHFGLTNLRTLQDYVVTRRLLTIPGVVQINSWGGTTKQFSVDADTQKLEAYNITVSQLITALANSNINVGGREITLGQQSVNIRGIGLVDSGGADDVTRGYRVEDIENVVLTQSGGLPIQIKNVAKVSVGYVPRLGIAGRDMEDDVATAIVVMGRTQHTNDIISLVQAEVARLNTDGSLPPGVKVVPYYDRSSLVGVTTHTVLHNLVFGCLLVFLIQWIFLGDLRSAIIVGANIPFALFFAIIILVLRGEDANLLSLGAVDFGIIVDSAVIMMENIYRNFQSTPEHRQSLLSRLAEGYWGPDPTSTTNHDPLGQRWSERLRLIFISALQVDKAVFFTAAITVTAFVPLFTMQGVEGQIFGPMARTYGYALAGALLATFTVTPVLAALVLPREIEETETRIVRALRATYTPVLRWALSRTKVAVLLGVAFLALSVGAASRLGSEFLPALEEGNFWIRASMPPTISLDAGTAATAKMRQILLRHPEVITVVSQHGRPDNGSDASPFSNVELFAPLKPFDEWPANLTKDKLTEDLQREFGEELPGIGFNFSQYIQDNVEEALSGVKGANSVKIVGPNLGTLESLATQVMAEMAKVQGVADLGIFRLLGQPNLNIRIDREKAARYGLNTGDVNTVVQAALGGTIATTVLEGDRQFSLAVRLDPKFRDSIDAVRTVKVAYQTPSGINAYIPLSELADISLDTGASFIYRERSQRYIPVKFSVRGRDLGSTVAEAQQRVAKAVKLPNGYRIIWAGEFEDLQNAKERLLIVVPITLLLILVLLYGLFNSLRDSLLAVAGIPFAIGGGLIALYLAGLDFSVSAAIGFISLFGVAVMDGILNITYFRELRATGMDIGEAVFRGAEQRMRPMLMTALSAGVGLFPAAISHGIGSQVQRPLATVVVGGMFIGPLLLLVVAPALRKIFLSRERQPAPAAEPPLAAEHEREA</sequence>
<organism evidence="2 3">
    <name type="scientific">Bradyrhizobium erythrophlei</name>
    <dbReference type="NCBI Taxonomy" id="1437360"/>
    <lineage>
        <taxon>Bacteria</taxon>
        <taxon>Pseudomonadati</taxon>
        <taxon>Pseudomonadota</taxon>
        <taxon>Alphaproteobacteria</taxon>
        <taxon>Hyphomicrobiales</taxon>
        <taxon>Nitrobacteraceae</taxon>
        <taxon>Bradyrhizobium</taxon>
    </lineage>
</organism>
<feature type="transmembrane region" description="Helical" evidence="1">
    <location>
        <begin position="1034"/>
        <end position="1057"/>
    </location>
</feature>
<dbReference type="GO" id="GO:0005886">
    <property type="term" value="C:plasma membrane"/>
    <property type="evidence" value="ECO:0007669"/>
    <property type="project" value="TreeGrafter"/>
</dbReference>
<feature type="transmembrane region" description="Helical" evidence="1">
    <location>
        <begin position="566"/>
        <end position="585"/>
    </location>
</feature>
<accession>A0A1M5GAL4</accession>
<feature type="transmembrane region" description="Helical" evidence="1">
    <location>
        <begin position="467"/>
        <end position="491"/>
    </location>
</feature>
<dbReference type="SUPFAM" id="SSF82693">
    <property type="entry name" value="Multidrug efflux transporter AcrB pore domain, PN1, PN2, PC1 and PC2 subdomains"/>
    <property type="match status" value="3"/>
</dbReference>
<dbReference type="EMBL" id="LT670818">
    <property type="protein sequence ID" value="SHG00773.1"/>
    <property type="molecule type" value="Genomic_DNA"/>
</dbReference>
<dbReference type="SUPFAM" id="SSF82866">
    <property type="entry name" value="Multidrug efflux transporter AcrB transmembrane domain"/>
    <property type="match status" value="2"/>
</dbReference>
<dbReference type="RefSeq" id="WP_079563841.1">
    <property type="nucleotide sequence ID" value="NZ_LT670818.1"/>
</dbReference>
<gene>
    <name evidence="2" type="ORF">SAMN05444169_0024</name>
</gene>
<keyword evidence="1" id="KW-0812">Transmembrane</keyword>
<keyword evidence="1" id="KW-0472">Membrane</keyword>
<proteinExistence type="predicted"/>
<feature type="transmembrane region" description="Helical" evidence="1">
    <location>
        <begin position="511"/>
        <end position="534"/>
    </location>
</feature>
<feature type="transmembrane region" description="Helical" evidence="1">
    <location>
        <begin position="906"/>
        <end position="925"/>
    </location>
</feature>
<dbReference type="PANTHER" id="PTHR32063">
    <property type="match status" value="1"/>
</dbReference>
<reference evidence="2 3" key="1">
    <citation type="submission" date="2016-11" db="EMBL/GenBank/DDBJ databases">
        <authorList>
            <person name="Jaros S."/>
            <person name="Januszkiewicz K."/>
            <person name="Wedrychowicz H."/>
        </authorList>
    </citation>
    <scope>NUCLEOTIDE SEQUENCE [LARGE SCALE GENOMIC DNA]</scope>
    <source>
        <strain evidence="2 3">GAS242</strain>
    </source>
</reference>
<dbReference type="Gene3D" id="3.30.70.1320">
    <property type="entry name" value="Multidrug efflux transporter AcrB pore domain like"/>
    <property type="match status" value="1"/>
</dbReference>
<dbReference type="OrthoDB" id="9758757at2"/>
<dbReference type="PANTHER" id="PTHR32063:SF12">
    <property type="entry name" value="CATION EFFLUX SYSTEM PROTEIN"/>
    <property type="match status" value="1"/>
</dbReference>
<dbReference type="Gene3D" id="3.30.70.1430">
    <property type="entry name" value="Multidrug efflux transporter AcrB pore domain"/>
    <property type="match status" value="2"/>
</dbReference>
<name>A0A1M5GAL4_9BRAD</name>
<dbReference type="InterPro" id="IPR027463">
    <property type="entry name" value="AcrB_DN_DC_subdom"/>
</dbReference>
<feature type="transmembrane region" description="Helical" evidence="1">
    <location>
        <begin position="932"/>
        <end position="952"/>
    </location>
</feature>
<dbReference type="PRINTS" id="PR00702">
    <property type="entry name" value="ACRIFLAVINRP"/>
</dbReference>
<dbReference type="Gene3D" id="1.20.1640.10">
    <property type="entry name" value="Multidrug efflux transporter AcrB transmembrane domain"/>
    <property type="match status" value="2"/>
</dbReference>
<evidence type="ECO:0000256" key="1">
    <source>
        <dbReference type="SAM" id="Phobius"/>
    </source>
</evidence>
<protein>
    <submittedName>
        <fullName evidence="2">Cobalt-zinc-cadmium resistance protein CzcA</fullName>
    </submittedName>
</protein>
<evidence type="ECO:0000313" key="3">
    <source>
        <dbReference type="Proteomes" id="UP000190675"/>
    </source>
</evidence>
<feature type="transmembrane region" description="Helical" evidence="1">
    <location>
        <begin position="373"/>
        <end position="393"/>
    </location>
</feature>
<dbReference type="Proteomes" id="UP000190675">
    <property type="component" value="Chromosome I"/>
</dbReference>
<dbReference type="SUPFAM" id="SSF82714">
    <property type="entry name" value="Multidrug efflux transporter AcrB TolC docking domain, DN and DC subdomains"/>
    <property type="match status" value="2"/>
</dbReference>
<dbReference type="Gene3D" id="3.30.2090.10">
    <property type="entry name" value="Multidrug efflux transporter AcrB TolC docking domain, DN and DC subdomains"/>
    <property type="match status" value="2"/>
</dbReference>
<dbReference type="InterPro" id="IPR001036">
    <property type="entry name" value="Acrflvin-R"/>
</dbReference>
<feature type="transmembrane region" description="Helical" evidence="1">
    <location>
        <begin position="12"/>
        <end position="31"/>
    </location>
</feature>
<feature type="transmembrane region" description="Helical" evidence="1">
    <location>
        <begin position="958"/>
        <end position="982"/>
    </location>
</feature>
<feature type="transmembrane region" description="Helical" evidence="1">
    <location>
        <begin position="1007"/>
        <end position="1028"/>
    </location>
</feature>
<keyword evidence="1" id="KW-1133">Transmembrane helix</keyword>
<dbReference type="Pfam" id="PF00873">
    <property type="entry name" value="ACR_tran"/>
    <property type="match status" value="1"/>
</dbReference>
<dbReference type="Gene3D" id="3.30.70.1440">
    <property type="entry name" value="Multidrug efflux transporter AcrB pore domain"/>
    <property type="match status" value="1"/>
</dbReference>
<feature type="transmembrane region" description="Helical" evidence="1">
    <location>
        <begin position="347"/>
        <end position="366"/>
    </location>
</feature>
<evidence type="ECO:0000313" key="2">
    <source>
        <dbReference type="EMBL" id="SHG00773.1"/>
    </source>
</evidence>
<dbReference type="AlphaFoldDB" id="A0A1M5GAL4"/>
<dbReference type="GO" id="GO:0042910">
    <property type="term" value="F:xenobiotic transmembrane transporter activity"/>
    <property type="evidence" value="ECO:0007669"/>
    <property type="project" value="TreeGrafter"/>
</dbReference>